<keyword evidence="7" id="KW-1185">Reference proteome</keyword>
<feature type="domain" description="OmpA-like" evidence="5">
    <location>
        <begin position="80"/>
        <end position="197"/>
    </location>
</feature>
<dbReference type="InterPro" id="IPR006665">
    <property type="entry name" value="OmpA-like"/>
</dbReference>
<dbReference type="PROSITE" id="PS51123">
    <property type="entry name" value="OMPA_2"/>
    <property type="match status" value="1"/>
</dbReference>
<evidence type="ECO:0000313" key="7">
    <source>
        <dbReference type="Proteomes" id="UP000048926"/>
    </source>
</evidence>
<dbReference type="Gene3D" id="3.30.1330.60">
    <property type="entry name" value="OmpA-like domain"/>
    <property type="match status" value="1"/>
</dbReference>
<dbReference type="STRING" id="187304.B0E33_15805"/>
<proteinExistence type="predicted"/>
<evidence type="ECO:0000256" key="2">
    <source>
        <dbReference type="ARBA" id="ARBA00023136"/>
    </source>
</evidence>
<dbReference type="SUPFAM" id="SSF103088">
    <property type="entry name" value="OmpA-like"/>
    <property type="match status" value="1"/>
</dbReference>
<dbReference type="EMBL" id="CXST01000005">
    <property type="protein sequence ID" value="CTQ47022.1"/>
    <property type="molecule type" value="Genomic_DNA"/>
</dbReference>
<protein>
    <submittedName>
        <fullName evidence="6">Minor outer membrane protein Omp16</fullName>
    </submittedName>
</protein>
<evidence type="ECO:0000313" key="6">
    <source>
        <dbReference type="EMBL" id="CTQ47022.1"/>
    </source>
</evidence>
<dbReference type="CDD" id="cd07185">
    <property type="entry name" value="OmpA_C-like"/>
    <property type="match status" value="1"/>
</dbReference>
<evidence type="ECO:0000256" key="1">
    <source>
        <dbReference type="ARBA" id="ARBA00004442"/>
    </source>
</evidence>
<comment type="subcellular location">
    <subcellularLocation>
        <location evidence="1">Cell outer membrane</location>
    </subcellularLocation>
</comment>
<dbReference type="Pfam" id="PF00691">
    <property type="entry name" value="OmpA"/>
    <property type="match status" value="1"/>
</dbReference>
<sequence>MQSTGGAAVEGAEGCRARGKLKEDLGASLENTFGRIGRGAVFALMIGFGVAGCNSAGGLSSPDVTNAPAAGFGNISSGSEEEFIINVGRRVYFDQGSAVVTDEARITIENQAKWLKSNKKWLVKIQGHADDPGSEAAQKTLSTQRANAVMAELVKLGVNPKRMWVKGYGVERPVTDCDKVTCQSQNRRVVVNLREEFDDSAPAGRR</sequence>
<accession>A0A0M6YAC4</accession>
<evidence type="ECO:0000259" key="5">
    <source>
        <dbReference type="PROSITE" id="PS51123"/>
    </source>
</evidence>
<dbReference type="Proteomes" id="UP000048926">
    <property type="component" value="Unassembled WGS sequence"/>
</dbReference>
<organism evidence="6 7">
    <name type="scientific">Roseibium aggregatum</name>
    <dbReference type="NCBI Taxonomy" id="187304"/>
    <lineage>
        <taxon>Bacteria</taxon>
        <taxon>Pseudomonadati</taxon>
        <taxon>Pseudomonadota</taxon>
        <taxon>Alphaproteobacteria</taxon>
        <taxon>Hyphomicrobiales</taxon>
        <taxon>Stappiaceae</taxon>
        <taxon>Roseibium</taxon>
    </lineage>
</organism>
<dbReference type="PANTHER" id="PTHR30329">
    <property type="entry name" value="STATOR ELEMENT OF FLAGELLAR MOTOR COMPLEX"/>
    <property type="match status" value="1"/>
</dbReference>
<dbReference type="AlphaFoldDB" id="A0A0M6YAC4"/>
<keyword evidence="2 4" id="KW-0472">Membrane</keyword>
<gene>
    <name evidence="6" type="ORF">LAL4801_05482</name>
</gene>
<dbReference type="InterPro" id="IPR050330">
    <property type="entry name" value="Bact_OuterMem_StrucFunc"/>
</dbReference>
<reference evidence="7" key="1">
    <citation type="submission" date="2015-07" db="EMBL/GenBank/DDBJ databases">
        <authorList>
            <person name="Rodrigo-Torres Lidia"/>
            <person name="Arahal R.David."/>
        </authorList>
    </citation>
    <scope>NUCLEOTIDE SEQUENCE [LARGE SCALE GENOMIC DNA]</scope>
    <source>
        <strain evidence="7">CECT 4801</strain>
    </source>
</reference>
<dbReference type="InterPro" id="IPR006664">
    <property type="entry name" value="OMP_bac"/>
</dbReference>
<dbReference type="PANTHER" id="PTHR30329:SF21">
    <property type="entry name" value="LIPOPROTEIN YIAD-RELATED"/>
    <property type="match status" value="1"/>
</dbReference>
<dbReference type="PRINTS" id="PR01021">
    <property type="entry name" value="OMPADOMAIN"/>
</dbReference>
<dbReference type="InterPro" id="IPR036737">
    <property type="entry name" value="OmpA-like_sf"/>
</dbReference>
<name>A0A0M6YAC4_9HYPH</name>
<evidence type="ECO:0000256" key="4">
    <source>
        <dbReference type="PROSITE-ProRule" id="PRU00473"/>
    </source>
</evidence>
<evidence type="ECO:0000256" key="3">
    <source>
        <dbReference type="ARBA" id="ARBA00023237"/>
    </source>
</evidence>
<dbReference type="GO" id="GO:0009279">
    <property type="term" value="C:cell outer membrane"/>
    <property type="evidence" value="ECO:0007669"/>
    <property type="project" value="UniProtKB-SubCell"/>
</dbReference>
<keyword evidence="3" id="KW-0998">Cell outer membrane</keyword>